<proteinExistence type="inferred from homology"/>
<evidence type="ECO:0000256" key="1">
    <source>
        <dbReference type="ARBA" id="ARBA00010990"/>
    </source>
</evidence>
<dbReference type="AlphaFoldDB" id="A0A502KKU6"/>
<gene>
    <name evidence="4" type="ORF">EPA86_17875</name>
</gene>
<protein>
    <submittedName>
        <fullName evidence="4">4'-phosphopantetheinyl transferase superfamily protein</fullName>
    </submittedName>
</protein>
<organism evidence="4 5">
    <name type="scientific">Litorilituus lipolyticus</name>
    <dbReference type="NCBI Taxonomy" id="2491017"/>
    <lineage>
        <taxon>Bacteria</taxon>
        <taxon>Pseudomonadati</taxon>
        <taxon>Pseudomonadota</taxon>
        <taxon>Gammaproteobacteria</taxon>
        <taxon>Alteromonadales</taxon>
        <taxon>Colwelliaceae</taxon>
        <taxon>Litorilituus</taxon>
    </lineage>
</organism>
<comment type="similarity">
    <text evidence="1">Belongs to the P-Pant transferase superfamily. Gsp/Sfp/HetI/AcpT family.</text>
</comment>
<sequence length="279" mass="32271">MSMACQNVNKIMANVLPLSQFTSWQRLQFSNKALETPLEILLFNTNNLTQFETDELASTWLTDKEYQVFTRRKAKSAKKEFVASRILIKQLVRAWLFNEKRKFIGGSEALTFKSISVCFNEQLSRLEVFVRNKRLPVTVSISHSAGQVLIAFSPRAIELGVDIEKYKQKRNVIKLSEHFYHTLEAQMVNQLGEEYFYRIWTLKESLAKASQQGIMDLLAKDTLSQLAYQFPNMSFVSTNEYQVTDVNNIKHRFDLTVMATNVGFEGIQILQMTKQDLKN</sequence>
<evidence type="ECO:0000256" key="2">
    <source>
        <dbReference type="ARBA" id="ARBA00022679"/>
    </source>
</evidence>
<dbReference type="InterPro" id="IPR008278">
    <property type="entry name" value="4-PPantetheinyl_Trfase_dom"/>
</dbReference>
<dbReference type="Pfam" id="PF01648">
    <property type="entry name" value="ACPS"/>
    <property type="match status" value="1"/>
</dbReference>
<reference evidence="4 5" key="1">
    <citation type="submission" date="2019-01" db="EMBL/GenBank/DDBJ databases">
        <title>Litorilituus lipolytica sp. nov., isolated from intertidal sand of the Yellow Sea in China.</title>
        <authorList>
            <person name="Liu A."/>
        </authorList>
    </citation>
    <scope>NUCLEOTIDE SEQUENCE [LARGE SCALE GENOMIC DNA]</scope>
    <source>
        <strain evidence="4 5">RZ04</strain>
    </source>
</reference>
<dbReference type="OrthoDB" id="9808281at2"/>
<accession>A0A502KKU6</accession>
<dbReference type="InterPro" id="IPR037143">
    <property type="entry name" value="4-PPantetheinyl_Trfase_dom_sf"/>
</dbReference>
<dbReference type="InterPro" id="IPR050559">
    <property type="entry name" value="P-Pant_transferase_sf"/>
</dbReference>
<evidence type="ECO:0000313" key="5">
    <source>
        <dbReference type="Proteomes" id="UP000315303"/>
    </source>
</evidence>
<keyword evidence="2 4" id="KW-0808">Transferase</keyword>
<comment type="caution">
    <text evidence="4">The sequence shown here is derived from an EMBL/GenBank/DDBJ whole genome shotgun (WGS) entry which is preliminary data.</text>
</comment>
<dbReference type="PANTHER" id="PTHR12215:SF10">
    <property type="entry name" value="L-AMINOADIPATE-SEMIALDEHYDE DEHYDROGENASE-PHOSPHOPANTETHEINYL TRANSFERASE"/>
    <property type="match status" value="1"/>
</dbReference>
<dbReference type="PANTHER" id="PTHR12215">
    <property type="entry name" value="PHOSPHOPANTETHEINE TRANSFERASE"/>
    <property type="match status" value="1"/>
</dbReference>
<dbReference type="GO" id="GO:0000287">
    <property type="term" value="F:magnesium ion binding"/>
    <property type="evidence" value="ECO:0007669"/>
    <property type="project" value="InterPro"/>
</dbReference>
<feature type="domain" description="4'-phosphopantetheinyl transferase" evidence="3">
    <location>
        <begin position="159"/>
        <end position="217"/>
    </location>
</feature>
<name>A0A502KKU6_9GAMM</name>
<dbReference type="Gene3D" id="3.90.470.20">
    <property type="entry name" value="4'-phosphopantetheinyl transferase domain"/>
    <property type="match status" value="2"/>
</dbReference>
<dbReference type="GO" id="GO:0008897">
    <property type="term" value="F:holo-[acyl-carrier-protein] synthase activity"/>
    <property type="evidence" value="ECO:0007669"/>
    <property type="project" value="InterPro"/>
</dbReference>
<keyword evidence="5" id="KW-1185">Reference proteome</keyword>
<dbReference type="GO" id="GO:0005829">
    <property type="term" value="C:cytosol"/>
    <property type="evidence" value="ECO:0007669"/>
    <property type="project" value="TreeGrafter"/>
</dbReference>
<dbReference type="SUPFAM" id="SSF56214">
    <property type="entry name" value="4'-phosphopantetheinyl transferase"/>
    <property type="match status" value="2"/>
</dbReference>
<dbReference type="GO" id="GO:0019878">
    <property type="term" value="P:lysine biosynthetic process via aminoadipic acid"/>
    <property type="evidence" value="ECO:0007669"/>
    <property type="project" value="TreeGrafter"/>
</dbReference>
<evidence type="ECO:0000313" key="4">
    <source>
        <dbReference type="EMBL" id="TPH12212.1"/>
    </source>
</evidence>
<evidence type="ECO:0000259" key="3">
    <source>
        <dbReference type="Pfam" id="PF01648"/>
    </source>
</evidence>
<dbReference type="EMBL" id="SAWY01000041">
    <property type="protein sequence ID" value="TPH12212.1"/>
    <property type="molecule type" value="Genomic_DNA"/>
</dbReference>
<dbReference type="Proteomes" id="UP000315303">
    <property type="component" value="Unassembled WGS sequence"/>
</dbReference>